<gene>
    <name evidence="11" type="ORF">EW145_g335</name>
</gene>
<keyword evidence="5" id="KW-0949">S-adenosyl-L-methionine</keyword>
<accession>A0A4S4LIR0</accession>
<keyword evidence="4" id="KW-0808">Transferase</keyword>
<dbReference type="Proteomes" id="UP000308199">
    <property type="component" value="Unassembled WGS sequence"/>
</dbReference>
<dbReference type="PANTHER" id="PTHR13563:SF13">
    <property type="entry name" value="TRNA METHYLTRANSFERASE 10 HOMOLOG A"/>
    <property type="match status" value="1"/>
</dbReference>
<evidence type="ECO:0000256" key="4">
    <source>
        <dbReference type="ARBA" id="ARBA00022679"/>
    </source>
</evidence>
<feature type="compositionally biased region" description="Basic and acidic residues" evidence="9">
    <location>
        <begin position="297"/>
        <end position="318"/>
    </location>
</feature>
<dbReference type="InterPro" id="IPR028564">
    <property type="entry name" value="MT_TRM10-typ"/>
</dbReference>
<evidence type="ECO:0000256" key="1">
    <source>
        <dbReference type="ARBA" id="ARBA00012797"/>
    </source>
</evidence>
<evidence type="ECO:0000313" key="11">
    <source>
        <dbReference type="EMBL" id="THH11926.1"/>
    </source>
</evidence>
<protein>
    <recommendedName>
        <fullName evidence="2">tRNA (guanine(9)-N1)-methyltransferase</fullName>
        <ecNumber evidence="1">2.1.1.221</ecNumber>
    </recommendedName>
    <alternativeName>
        <fullName evidence="7">tRNA methyltransferase 10</fullName>
    </alternativeName>
    <alternativeName>
        <fullName evidence="6">tRNA(m1G9)-methyltransferase</fullName>
    </alternativeName>
</protein>
<comment type="catalytic activity">
    <reaction evidence="8">
        <text>guanosine(9) in tRNA + S-adenosyl-L-methionine = N(1)-methylguanosine(9) in tRNA + S-adenosyl-L-homocysteine + H(+)</text>
        <dbReference type="Rhea" id="RHEA:43156"/>
        <dbReference type="Rhea" id="RHEA-COMP:10367"/>
        <dbReference type="Rhea" id="RHEA-COMP:10368"/>
        <dbReference type="ChEBI" id="CHEBI:15378"/>
        <dbReference type="ChEBI" id="CHEBI:57856"/>
        <dbReference type="ChEBI" id="CHEBI:59789"/>
        <dbReference type="ChEBI" id="CHEBI:73542"/>
        <dbReference type="ChEBI" id="CHEBI:74269"/>
        <dbReference type="EC" id="2.1.1.221"/>
    </reaction>
</comment>
<dbReference type="AlphaFoldDB" id="A0A4S4LIR0"/>
<dbReference type="EC" id="2.1.1.221" evidence="1"/>
<comment type="caution">
    <text evidence="11">The sequence shown here is derived from an EMBL/GenBank/DDBJ whole genome shotgun (WGS) entry which is preliminary data.</text>
</comment>
<dbReference type="Gene3D" id="3.40.1280.30">
    <property type="match status" value="1"/>
</dbReference>
<dbReference type="PROSITE" id="PS51675">
    <property type="entry name" value="SAM_MT_TRM10"/>
    <property type="match status" value="1"/>
</dbReference>
<feature type="compositionally biased region" description="Polar residues" evidence="9">
    <location>
        <begin position="15"/>
        <end position="27"/>
    </location>
</feature>
<evidence type="ECO:0000256" key="9">
    <source>
        <dbReference type="SAM" id="MobiDB-lite"/>
    </source>
</evidence>
<evidence type="ECO:0000313" key="12">
    <source>
        <dbReference type="Proteomes" id="UP000308199"/>
    </source>
</evidence>
<name>A0A4S4LIR0_9AGAM</name>
<evidence type="ECO:0000259" key="10">
    <source>
        <dbReference type="PROSITE" id="PS51675"/>
    </source>
</evidence>
<feature type="region of interest" description="Disordered" evidence="9">
    <location>
        <begin position="1"/>
        <end position="85"/>
    </location>
</feature>
<evidence type="ECO:0000256" key="6">
    <source>
        <dbReference type="ARBA" id="ARBA00031792"/>
    </source>
</evidence>
<feature type="compositionally biased region" description="Basic and acidic residues" evidence="9">
    <location>
        <begin position="65"/>
        <end position="76"/>
    </location>
</feature>
<evidence type="ECO:0000256" key="5">
    <source>
        <dbReference type="ARBA" id="ARBA00022691"/>
    </source>
</evidence>
<sequence>MATDVDHSSIEKSEPNANVSHSTSTSADDVILAVSVQETPHPHDSTTAQSAQPLSKKAQKRREKRERAEAGEDGEPRRKKAKRVGSVPPFNARVVVDLGFDDLMSEKEVASLSSQLAYTYNAQRNAVCPFSSLLYTSLNGRLRARLDSQSDAGYRRWSGTEWWEEGYDRLWNEERKQVASADYTGESEENTKKPCRSEKDKVVYLTADADEELEELKEEETYIIGGIVDHNRYKNLCLKKAAESGIRTARLPIGKYLAEMTSRKVLTVNQVFEILVHWVESKNWEEAMYSVMPKRKFEQSNKRLSPEISKEVVVKEDGSLDDEPSESEVGKESES</sequence>
<proteinExistence type="predicted"/>
<dbReference type="OrthoDB" id="278300at2759"/>
<dbReference type="CDD" id="cd18089">
    <property type="entry name" value="SPOUT_Trm10-like"/>
    <property type="match status" value="1"/>
</dbReference>
<dbReference type="GO" id="GO:0002939">
    <property type="term" value="P:tRNA N1-guanine methylation"/>
    <property type="evidence" value="ECO:0007669"/>
    <property type="project" value="TreeGrafter"/>
</dbReference>
<organism evidence="11 12">
    <name type="scientific">Phellinidium pouzarii</name>
    <dbReference type="NCBI Taxonomy" id="167371"/>
    <lineage>
        <taxon>Eukaryota</taxon>
        <taxon>Fungi</taxon>
        <taxon>Dikarya</taxon>
        <taxon>Basidiomycota</taxon>
        <taxon>Agaricomycotina</taxon>
        <taxon>Agaricomycetes</taxon>
        <taxon>Hymenochaetales</taxon>
        <taxon>Hymenochaetaceae</taxon>
        <taxon>Phellinidium</taxon>
    </lineage>
</organism>
<dbReference type="GO" id="GO:0000049">
    <property type="term" value="F:tRNA binding"/>
    <property type="evidence" value="ECO:0007669"/>
    <property type="project" value="TreeGrafter"/>
</dbReference>
<dbReference type="PANTHER" id="PTHR13563">
    <property type="entry name" value="TRNA (GUANINE-9-) METHYLTRANSFERASE"/>
    <property type="match status" value="1"/>
</dbReference>
<keyword evidence="3" id="KW-0489">Methyltransferase</keyword>
<reference evidence="11 12" key="1">
    <citation type="submission" date="2019-02" db="EMBL/GenBank/DDBJ databases">
        <title>Genome sequencing of the rare red list fungi Phellinidium pouzarii.</title>
        <authorList>
            <person name="Buettner E."/>
            <person name="Kellner H."/>
        </authorList>
    </citation>
    <scope>NUCLEOTIDE SEQUENCE [LARGE SCALE GENOMIC DNA]</scope>
    <source>
        <strain evidence="11 12">DSM 108285</strain>
    </source>
</reference>
<evidence type="ECO:0000256" key="8">
    <source>
        <dbReference type="ARBA" id="ARBA00048434"/>
    </source>
</evidence>
<dbReference type="GO" id="GO:0052905">
    <property type="term" value="F:tRNA (guanosine(9)-N1)-methyltransferase activity"/>
    <property type="evidence" value="ECO:0007669"/>
    <property type="project" value="UniProtKB-EC"/>
</dbReference>
<evidence type="ECO:0000256" key="7">
    <source>
        <dbReference type="ARBA" id="ARBA00032166"/>
    </source>
</evidence>
<evidence type="ECO:0000256" key="3">
    <source>
        <dbReference type="ARBA" id="ARBA00022603"/>
    </source>
</evidence>
<dbReference type="InterPro" id="IPR007356">
    <property type="entry name" value="tRNA_m1G_MeTrfase_euk"/>
</dbReference>
<evidence type="ECO:0000256" key="2">
    <source>
        <dbReference type="ARBA" id="ARBA00020451"/>
    </source>
</evidence>
<feature type="domain" description="SAM-dependent MTase TRM10-type" evidence="10">
    <location>
        <begin position="76"/>
        <end position="299"/>
    </location>
</feature>
<keyword evidence="12" id="KW-1185">Reference proteome</keyword>
<feature type="region of interest" description="Disordered" evidence="9">
    <location>
        <begin position="297"/>
        <end position="335"/>
    </location>
</feature>
<dbReference type="EMBL" id="SGPK01000006">
    <property type="protein sequence ID" value="THH11926.1"/>
    <property type="molecule type" value="Genomic_DNA"/>
</dbReference>
<feature type="compositionally biased region" description="Basic and acidic residues" evidence="9">
    <location>
        <begin position="1"/>
        <end position="14"/>
    </location>
</feature>
<dbReference type="InterPro" id="IPR038459">
    <property type="entry name" value="MT_TRM10-typ_sf"/>
</dbReference>
<dbReference type="GO" id="GO:0005634">
    <property type="term" value="C:nucleus"/>
    <property type="evidence" value="ECO:0007669"/>
    <property type="project" value="TreeGrafter"/>
</dbReference>